<dbReference type="HOGENOM" id="CLU_1057095_0_0_3"/>
<dbReference type="AlphaFoldDB" id="Q10Z09"/>
<dbReference type="SUPFAM" id="SSF141571">
    <property type="entry name" value="Pentapeptide repeat-like"/>
    <property type="match status" value="1"/>
</dbReference>
<organism evidence="2">
    <name type="scientific">Trichodesmium erythraeum (strain IMS101)</name>
    <dbReference type="NCBI Taxonomy" id="203124"/>
    <lineage>
        <taxon>Bacteria</taxon>
        <taxon>Bacillati</taxon>
        <taxon>Cyanobacteriota</taxon>
        <taxon>Cyanophyceae</taxon>
        <taxon>Oscillatoriophycideae</taxon>
        <taxon>Oscillatoriales</taxon>
        <taxon>Microcoleaceae</taxon>
        <taxon>Trichodesmium</taxon>
    </lineage>
</organism>
<proteinExistence type="predicted"/>
<name>Q10Z09_TRIEI</name>
<evidence type="ECO:0000256" key="1">
    <source>
        <dbReference type="ARBA" id="ARBA00022737"/>
    </source>
</evidence>
<dbReference type="EMBL" id="CP000393">
    <property type="protein sequence ID" value="ABG52515.1"/>
    <property type="molecule type" value="Genomic_DNA"/>
</dbReference>
<dbReference type="KEGG" id="ter:Tery_3418"/>
<reference evidence="2" key="1">
    <citation type="submission" date="2006-06" db="EMBL/GenBank/DDBJ databases">
        <title>Complete sequence of Trichodesmium erythraeum IMS101.</title>
        <authorList>
            <consortium name="US DOE Joint Genome Institute"/>
            <person name="Copeland A."/>
            <person name="Lucas S."/>
            <person name="Lapidus A."/>
            <person name="Barry K."/>
            <person name="Detter J.C."/>
            <person name="Glavina del Rio T."/>
            <person name="Hammon N."/>
            <person name="Israni S."/>
            <person name="Dalin E."/>
            <person name="Tice H."/>
            <person name="Pitluck S."/>
            <person name="Kiss H."/>
            <person name="Munk A.C."/>
            <person name="Brettin T."/>
            <person name="Bruce D."/>
            <person name="Han C."/>
            <person name="Tapia R."/>
            <person name="Gilna P."/>
            <person name="Schmutz J."/>
            <person name="Larimer F."/>
            <person name="Land M."/>
            <person name="Hauser L."/>
            <person name="Kyrpides N."/>
            <person name="Kim E."/>
            <person name="Richardson P."/>
        </authorList>
    </citation>
    <scope>NUCLEOTIDE SEQUENCE [LARGE SCALE GENOMIC DNA]</scope>
    <source>
        <strain evidence="2">IMS101</strain>
    </source>
</reference>
<dbReference type="PANTHER" id="PTHR47485:SF1">
    <property type="entry name" value="THYLAKOID LUMENAL 17.4 KDA PROTEIN, CHLOROPLASTIC"/>
    <property type="match status" value="1"/>
</dbReference>
<dbReference type="PANTHER" id="PTHR47485">
    <property type="entry name" value="THYLAKOID LUMENAL 17.4 KDA PROTEIN, CHLOROPLASTIC"/>
    <property type="match status" value="1"/>
</dbReference>
<dbReference type="InterPro" id="IPR001646">
    <property type="entry name" value="5peptide_repeat"/>
</dbReference>
<keyword evidence="1" id="KW-0677">Repeat</keyword>
<dbReference type="Pfam" id="PF00805">
    <property type="entry name" value="Pentapeptide"/>
    <property type="match status" value="3"/>
</dbReference>
<evidence type="ECO:0000313" key="2">
    <source>
        <dbReference type="EMBL" id="ABG52515.1"/>
    </source>
</evidence>
<dbReference type="RefSeq" id="WP_011612859.1">
    <property type="nucleotide sequence ID" value="NC_008312.1"/>
</dbReference>
<sequence length="256" mass="27251">MSGIEGLWPHNISPNQLAVLERKLVLWLRSQNFNSELTSHSLQNKSSEELQSLMLSATFAGCDFLEFRIMSKNVVEANTEDLLDLANIAGLNPTKDFAGAKFNGVNLCGVDLSGVNLYAAYLRGADLSDADLSEANLSQVNLGGADLSGALLSNANLTDANLYRVSLALANLSGANLSGANLSNANLSNANLSNANLSNANLSNANLSNAGLVLTNLKGTNFQHTKVEKARLWHDASLSEGMKQNLISRGVVFEND</sequence>
<gene>
    <name evidence="2" type="ordered locus">Tery_3418</name>
</gene>
<accession>Q10Z09</accession>
<protein>
    <submittedName>
        <fullName evidence="2">Pentapeptide repeat</fullName>
    </submittedName>
</protein>
<dbReference type="OrthoDB" id="420175at2"/>
<dbReference type="Gene3D" id="2.160.20.80">
    <property type="entry name" value="E3 ubiquitin-protein ligase SopA"/>
    <property type="match status" value="2"/>
</dbReference>
<dbReference type="eggNOG" id="COG1357">
    <property type="taxonomic scope" value="Bacteria"/>
</dbReference>